<dbReference type="Pfam" id="PF13499">
    <property type="entry name" value="EF-hand_7"/>
    <property type="match status" value="1"/>
</dbReference>
<protein>
    <recommendedName>
        <fullName evidence="2">EF-hand domain-containing protein</fullName>
    </recommendedName>
</protein>
<comment type="caution">
    <text evidence="3">The sequence shown here is derived from an EMBL/GenBank/DDBJ whole genome shotgun (WGS) entry which is preliminary data.</text>
</comment>
<gene>
    <name evidence="3" type="ORF">KXQ929_LOCUS19374</name>
</gene>
<reference evidence="3" key="1">
    <citation type="submission" date="2021-02" db="EMBL/GenBank/DDBJ databases">
        <authorList>
            <person name="Nowell W R."/>
        </authorList>
    </citation>
    <scope>NUCLEOTIDE SEQUENCE</scope>
</reference>
<dbReference type="Gene3D" id="1.10.238.10">
    <property type="entry name" value="EF-hand"/>
    <property type="match status" value="1"/>
</dbReference>
<dbReference type="InterPro" id="IPR002048">
    <property type="entry name" value="EF_hand_dom"/>
</dbReference>
<dbReference type="InterPro" id="IPR011992">
    <property type="entry name" value="EF-hand-dom_pair"/>
</dbReference>
<sequence>MSLFNFGREQLQKGMLNQMLQQVGIDDVGSFVQDFRNEAAQASVAPHQGDDDYDEDATLQHASGQQANLFSMGSSMLNKFSGGGGGGHGGDGDSNPLDMVQGAMKAYKMFSGDQSGSGGGGGNFLDNIGSTVQNAQKMYAVYKQFDKNGDGKITVEDIELYLQEMGLGFVSPYVAKGLFQAVDQNHNGTLDFTDLMALTAILNKLNGQFGGAQQ</sequence>
<feature type="domain" description="EF-hand" evidence="2">
    <location>
        <begin position="178"/>
        <end position="205"/>
    </location>
</feature>
<dbReference type="PROSITE" id="PS00018">
    <property type="entry name" value="EF_HAND_1"/>
    <property type="match status" value="2"/>
</dbReference>
<accession>A0A819DNW7</accession>
<organism evidence="3 4">
    <name type="scientific">Adineta steineri</name>
    <dbReference type="NCBI Taxonomy" id="433720"/>
    <lineage>
        <taxon>Eukaryota</taxon>
        <taxon>Metazoa</taxon>
        <taxon>Spiralia</taxon>
        <taxon>Gnathifera</taxon>
        <taxon>Rotifera</taxon>
        <taxon>Eurotatoria</taxon>
        <taxon>Bdelloidea</taxon>
        <taxon>Adinetida</taxon>
        <taxon>Adinetidae</taxon>
        <taxon>Adineta</taxon>
    </lineage>
</organism>
<dbReference type="GO" id="GO:0005509">
    <property type="term" value="F:calcium ion binding"/>
    <property type="evidence" value="ECO:0007669"/>
    <property type="project" value="InterPro"/>
</dbReference>
<dbReference type="PROSITE" id="PS50222">
    <property type="entry name" value="EF_HAND_2"/>
    <property type="match status" value="2"/>
</dbReference>
<dbReference type="EMBL" id="CAJOBB010001311">
    <property type="protein sequence ID" value="CAF3839319.1"/>
    <property type="molecule type" value="Genomic_DNA"/>
</dbReference>
<evidence type="ECO:0000313" key="3">
    <source>
        <dbReference type="EMBL" id="CAF3839319.1"/>
    </source>
</evidence>
<evidence type="ECO:0000313" key="4">
    <source>
        <dbReference type="Proteomes" id="UP000663868"/>
    </source>
</evidence>
<evidence type="ECO:0000259" key="2">
    <source>
        <dbReference type="PROSITE" id="PS50222"/>
    </source>
</evidence>
<keyword evidence="1" id="KW-0106">Calcium</keyword>
<dbReference type="Proteomes" id="UP000663868">
    <property type="component" value="Unassembled WGS sequence"/>
</dbReference>
<feature type="domain" description="EF-hand" evidence="2">
    <location>
        <begin position="133"/>
        <end position="168"/>
    </location>
</feature>
<evidence type="ECO:0000256" key="1">
    <source>
        <dbReference type="ARBA" id="ARBA00022837"/>
    </source>
</evidence>
<dbReference type="AlphaFoldDB" id="A0A819DNW7"/>
<name>A0A819DNW7_9BILA</name>
<dbReference type="InterPro" id="IPR018247">
    <property type="entry name" value="EF_Hand_1_Ca_BS"/>
</dbReference>
<dbReference type="SUPFAM" id="SSF47473">
    <property type="entry name" value="EF-hand"/>
    <property type="match status" value="1"/>
</dbReference>
<proteinExistence type="predicted"/>